<organism evidence="2 3">
    <name type="scientific">Colocasia esculenta</name>
    <name type="common">Wild taro</name>
    <name type="synonym">Arum esculentum</name>
    <dbReference type="NCBI Taxonomy" id="4460"/>
    <lineage>
        <taxon>Eukaryota</taxon>
        <taxon>Viridiplantae</taxon>
        <taxon>Streptophyta</taxon>
        <taxon>Embryophyta</taxon>
        <taxon>Tracheophyta</taxon>
        <taxon>Spermatophyta</taxon>
        <taxon>Magnoliopsida</taxon>
        <taxon>Liliopsida</taxon>
        <taxon>Araceae</taxon>
        <taxon>Aroideae</taxon>
        <taxon>Colocasieae</taxon>
        <taxon>Colocasia</taxon>
    </lineage>
</organism>
<keyword evidence="3" id="KW-1185">Reference proteome</keyword>
<evidence type="ECO:0000313" key="3">
    <source>
        <dbReference type="Proteomes" id="UP000652761"/>
    </source>
</evidence>
<accession>A0A843TQ05</accession>
<proteinExistence type="predicted"/>
<evidence type="ECO:0000313" key="2">
    <source>
        <dbReference type="EMBL" id="MQL71544.1"/>
    </source>
</evidence>
<dbReference type="SUPFAM" id="SSF75620">
    <property type="entry name" value="Release factor"/>
    <property type="match status" value="1"/>
</dbReference>
<sequence>QTGVPNPSSFSSPPRPSSAMDCLFTSSIARIPTSPASNHLGVSLRGSAMGRPMLWRLRLPRSPRTTGVVCMAEPYLITKLDSAERTWKELSVKLADPDVVSKPNEYQKIAQSMAELDEVVSAYQKFKECEKQIEETKGK</sequence>
<reference evidence="2" key="1">
    <citation type="submission" date="2017-07" db="EMBL/GenBank/DDBJ databases">
        <title>Taro Niue Genome Assembly and Annotation.</title>
        <authorList>
            <person name="Atibalentja N."/>
            <person name="Keating K."/>
            <person name="Fields C.J."/>
        </authorList>
    </citation>
    <scope>NUCLEOTIDE SEQUENCE</scope>
    <source>
        <strain evidence="2">Niue_2</strain>
        <tissue evidence="2">Leaf</tissue>
    </source>
</reference>
<dbReference type="Pfam" id="PF03462">
    <property type="entry name" value="PCRF"/>
    <property type="match status" value="1"/>
</dbReference>
<dbReference type="AlphaFoldDB" id="A0A843TQ05"/>
<dbReference type="InterPro" id="IPR045853">
    <property type="entry name" value="Pep_chain_release_fac_I_sf"/>
</dbReference>
<evidence type="ECO:0000259" key="1">
    <source>
        <dbReference type="Pfam" id="PF03462"/>
    </source>
</evidence>
<dbReference type="Proteomes" id="UP000652761">
    <property type="component" value="Unassembled WGS sequence"/>
</dbReference>
<dbReference type="InterPro" id="IPR005139">
    <property type="entry name" value="PCRF"/>
</dbReference>
<dbReference type="OrthoDB" id="1936607at2759"/>
<feature type="non-terminal residue" evidence="2">
    <location>
        <position position="139"/>
    </location>
</feature>
<dbReference type="GO" id="GO:0006415">
    <property type="term" value="P:translational termination"/>
    <property type="evidence" value="ECO:0007669"/>
    <property type="project" value="InterPro"/>
</dbReference>
<feature type="domain" description="Peptide chain release factor" evidence="1">
    <location>
        <begin position="85"/>
        <end position="137"/>
    </location>
</feature>
<gene>
    <name evidence="2" type="ORF">Taro_003850</name>
</gene>
<comment type="caution">
    <text evidence="2">The sequence shown here is derived from an EMBL/GenBank/DDBJ whole genome shotgun (WGS) entry which is preliminary data.</text>
</comment>
<name>A0A843TQ05_COLES</name>
<dbReference type="EMBL" id="NMUH01000101">
    <property type="protein sequence ID" value="MQL71544.1"/>
    <property type="molecule type" value="Genomic_DNA"/>
</dbReference>
<protein>
    <recommendedName>
        <fullName evidence="1">Peptide chain release factor domain-containing protein</fullName>
    </recommendedName>
</protein>
<dbReference type="Gene3D" id="6.10.140.1950">
    <property type="match status" value="1"/>
</dbReference>